<dbReference type="KEGG" id="tpol:Mal48_07350"/>
<gene>
    <name evidence="2" type="ORF">Mal48_07350</name>
</gene>
<feature type="domain" description="3-keto-alpha-glucoside-1,2-lyase/3-keto-2-hydroxy-glucal hydratase" evidence="1">
    <location>
        <begin position="46"/>
        <end position="277"/>
    </location>
</feature>
<dbReference type="RefSeq" id="WP_197442012.1">
    <property type="nucleotide sequence ID" value="NZ_CP036267.1"/>
</dbReference>
<dbReference type="Pfam" id="PF06439">
    <property type="entry name" value="3keto-disac_hyd"/>
    <property type="match status" value="1"/>
</dbReference>
<dbReference type="AlphaFoldDB" id="A0A517QIM9"/>
<accession>A0A517QIM9</accession>
<dbReference type="EMBL" id="CP036267">
    <property type="protein sequence ID" value="QDT31501.1"/>
    <property type="molecule type" value="Genomic_DNA"/>
</dbReference>
<proteinExistence type="predicted"/>
<dbReference type="InterPro" id="IPR010496">
    <property type="entry name" value="AL/BT2_dom"/>
</dbReference>
<sequence>MFTKQLKMNSSLTGLAAGILMVSNTLSLCSAEDSKRESAIKPEKKIELFDGKSFDKFYSYMQDTKYEDPRKIFQVNDGLLHISGDGFGSLVSKKEYRDYHCVLEYKWGPRTWQTRKDRTKDSGLLVHSQGPDGGYNGIWMHSIEVQIIEGGVGDFLLVAGKDKDGNALPMSMTCEVDRDRDGEVIWKKGGEKEVFNLKNRRRINWYGRDPDWKDVLGFRGKEDVDSPGEEWTRIDTICDGGHISVYVNGVQVNEAFDVEPSYGRLQIQTELAELFVRRWELYPVGKGPKPEAAKQD</sequence>
<name>A0A517QIM9_9PLAN</name>
<keyword evidence="3" id="KW-1185">Reference proteome</keyword>
<reference evidence="2 3" key="1">
    <citation type="submission" date="2019-02" db="EMBL/GenBank/DDBJ databases">
        <title>Deep-cultivation of Planctomycetes and their phenomic and genomic characterization uncovers novel biology.</title>
        <authorList>
            <person name="Wiegand S."/>
            <person name="Jogler M."/>
            <person name="Boedeker C."/>
            <person name="Pinto D."/>
            <person name="Vollmers J."/>
            <person name="Rivas-Marin E."/>
            <person name="Kohn T."/>
            <person name="Peeters S.H."/>
            <person name="Heuer A."/>
            <person name="Rast P."/>
            <person name="Oberbeckmann S."/>
            <person name="Bunk B."/>
            <person name="Jeske O."/>
            <person name="Meyerdierks A."/>
            <person name="Storesund J.E."/>
            <person name="Kallscheuer N."/>
            <person name="Luecker S."/>
            <person name="Lage O.M."/>
            <person name="Pohl T."/>
            <person name="Merkel B.J."/>
            <person name="Hornburger P."/>
            <person name="Mueller R.-W."/>
            <person name="Bruemmer F."/>
            <person name="Labrenz M."/>
            <person name="Spormann A.M."/>
            <person name="Op den Camp H."/>
            <person name="Overmann J."/>
            <person name="Amann R."/>
            <person name="Jetten M.S.M."/>
            <person name="Mascher T."/>
            <person name="Medema M.H."/>
            <person name="Devos D.P."/>
            <person name="Kaster A.-K."/>
            <person name="Ovreas L."/>
            <person name="Rohde M."/>
            <person name="Galperin M.Y."/>
            <person name="Jogler C."/>
        </authorList>
    </citation>
    <scope>NUCLEOTIDE SEQUENCE [LARGE SCALE GENOMIC DNA]</scope>
    <source>
        <strain evidence="2 3">Mal48</strain>
    </source>
</reference>
<dbReference type="Gene3D" id="2.60.120.560">
    <property type="entry name" value="Exo-inulinase, domain 1"/>
    <property type="match status" value="1"/>
</dbReference>
<evidence type="ECO:0000259" key="1">
    <source>
        <dbReference type="Pfam" id="PF06439"/>
    </source>
</evidence>
<protein>
    <recommendedName>
        <fullName evidence="1">3-keto-alpha-glucoside-1,2-lyase/3-keto-2-hydroxy-glucal hydratase domain-containing protein</fullName>
    </recommendedName>
</protein>
<evidence type="ECO:0000313" key="2">
    <source>
        <dbReference type="EMBL" id="QDT31501.1"/>
    </source>
</evidence>
<dbReference type="GO" id="GO:0016787">
    <property type="term" value="F:hydrolase activity"/>
    <property type="evidence" value="ECO:0007669"/>
    <property type="project" value="InterPro"/>
</dbReference>
<organism evidence="2 3">
    <name type="scientific">Thalassoglobus polymorphus</name>
    <dbReference type="NCBI Taxonomy" id="2527994"/>
    <lineage>
        <taxon>Bacteria</taxon>
        <taxon>Pseudomonadati</taxon>
        <taxon>Planctomycetota</taxon>
        <taxon>Planctomycetia</taxon>
        <taxon>Planctomycetales</taxon>
        <taxon>Planctomycetaceae</taxon>
        <taxon>Thalassoglobus</taxon>
    </lineage>
</organism>
<dbReference type="Proteomes" id="UP000315724">
    <property type="component" value="Chromosome"/>
</dbReference>
<evidence type="ECO:0000313" key="3">
    <source>
        <dbReference type="Proteomes" id="UP000315724"/>
    </source>
</evidence>